<comment type="caution">
    <text evidence="3">The sequence shown here is derived from an EMBL/GenBank/DDBJ whole genome shotgun (WGS) entry which is preliminary data.</text>
</comment>
<name>A0A2A5CBN6_9GAMM</name>
<reference evidence="4" key="1">
    <citation type="submission" date="2017-08" db="EMBL/GenBank/DDBJ databases">
        <title>A dynamic microbial community with high functional redundancy inhabits the cold, oxic subseafloor aquifer.</title>
        <authorList>
            <person name="Tully B.J."/>
            <person name="Wheat C.G."/>
            <person name="Glazer B.T."/>
            <person name="Huber J.A."/>
        </authorList>
    </citation>
    <scope>NUCLEOTIDE SEQUENCE [LARGE SCALE GENOMIC DNA]</scope>
</reference>
<dbReference type="PANTHER" id="PTHR11799:SF12">
    <property type="entry name" value="PARAOXONASE-RELATED"/>
    <property type="match status" value="1"/>
</dbReference>
<protein>
    <recommendedName>
        <fullName evidence="2">SMP-30/Gluconolactonase/LRE-like region domain-containing protein</fullName>
    </recommendedName>
</protein>
<feature type="signal peptide" evidence="1">
    <location>
        <begin position="1"/>
        <end position="24"/>
    </location>
</feature>
<dbReference type="InterPro" id="IPR013658">
    <property type="entry name" value="SGL"/>
</dbReference>
<proteinExistence type="predicted"/>
<feature type="domain" description="SMP-30/Gluconolactonase/LRE-like region" evidence="2">
    <location>
        <begin position="166"/>
        <end position="279"/>
    </location>
</feature>
<dbReference type="SUPFAM" id="SSF63829">
    <property type="entry name" value="Calcium-dependent phosphotriesterase"/>
    <property type="match status" value="1"/>
</dbReference>
<dbReference type="InterPro" id="IPR051288">
    <property type="entry name" value="Serum_paraoxonase/arylesterase"/>
</dbReference>
<keyword evidence="1" id="KW-0732">Signal</keyword>
<dbReference type="EMBL" id="NVWI01000006">
    <property type="protein sequence ID" value="PCJ41222.1"/>
    <property type="molecule type" value="Genomic_DNA"/>
</dbReference>
<evidence type="ECO:0000259" key="2">
    <source>
        <dbReference type="Pfam" id="PF08450"/>
    </source>
</evidence>
<gene>
    <name evidence="3" type="ORF">COA71_09295</name>
</gene>
<accession>A0A2A5CBN6</accession>
<feature type="chain" id="PRO_5012517564" description="SMP-30/Gluconolactonase/LRE-like region domain-containing protein" evidence="1">
    <location>
        <begin position="25"/>
        <end position="350"/>
    </location>
</feature>
<dbReference type="InterPro" id="IPR011042">
    <property type="entry name" value="6-blade_b-propeller_TolB-like"/>
</dbReference>
<evidence type="ECO:0000313" key="3">
    <source>
        <dbReference type="EMBL" id="PCJ41222.1"/>
    </source>
</evidence>
<evidence type="ECO:0000313" key="4">
    <source>
        <dbReference type="Proteomes" id="UP000228987"/>
    </source>
</evidence>
<evidence type="ECO:0000256" key="1">
    <source>
        <dbReference type="SAM" id="SignalP"/>
    </source>
</evidence>
<dbReference type="AlphaFoldDB" id="A0A2A5CBN6"/>
<sequence length="350" mass="38068">MRKILSLSLPLCMLSVLIATVSIAQPGSFRPPLLDCGIYEDAEIICNTRAPEDLEVTPDGRYLIIAKYGEGDDSPIDLFNLQTKEFTVMAISNDPRSDWGDAACTDTIAEQVSPHGLSLSQRNGGAWQLYVVNHNVRESMEMYELEQAGDSWGLTWRGCVFADVPYNDVAALPDGSFVATRPTAFLNEGDNLFSGEPTGNVVQWNASEGETVLPGTEIGYPNGVLVSEDGRYAYISGWTTSDYHKYDLNSQQQVAQVDLGFMPDNLTWTPNGKIMAAGIKGIDGNCPADSENPCLQGFNVVQIEPDNSVLTPIYDSRGRALINGVSVAIETGGNVYVGSFQGTRLVRFSR</sequence>
<dbReference type="Proteomes" id="UP000228987">
    <property type="component" value="Unassembled WGS sequence"/>
</dbReference>
<organism evidence="3 4">
    <name type="scientific">SAR86 cluster bacterium</name>
    <dbReference type="NCBI Taxonomy" id="2030880"/>
    <lineage>
        <taxon>Bacteria</taxon>
        <taxon>Pseudomonadati</taxon>
        <taxon>Pseudomonadota</taxon>
        <taxon>Gammaproteobacteria</taxon>
        <taxon>SAR86 cluster</taxon>
    </lineage>
</organism>
<dbReference type="PANTHER" id="PTHR11799">
    <property type="entry name" value="PARAOXONASE"/>
    <property type="match status" value="1"/>
</dbReference>
<dbReference type="Gene3D" id="2.120.10.30">
    <property type="entry name" value="TolB, C-terminal domain"/>
    <property type="match status" value="1"/>
</dbReference>
<dbReference type="Pfam" id="PF08450">
    <property type="entry name" value="SGL"/>
    <property type="match status" value="1"/>
</dbReference>